<name>A0ABR3GES5_9PEZI</name>
<evidence type="ECO:0000313" key="1">
    <source>
        <dbReference type="EMBL" id="KAL0634351.1"/>
    </source>
</evidence>
<keyword evidence="2" id="KW-1185">Reference proteome</keyword>
<dbReference type="PANTHER" id="PTHR36847">
    <property type="entry name" value="AMIDOLIGASE ENZYME"/>
    <property type="match status" value="1"/>
</dbReference>
<proteinExistence type="predicted"/>
<dbReference type="Pfam" id="PF12224">
    <property type="entry name" value="Amidoligase_2"/>
    <property type="match status" value="1"/>
</dbReference>
<dbReference type="EMBL" id="JBBBZM010000097">
    <property type="protein sequence ID" value="KAL0634351.1"/>
    <property type="molecule type" value="Genomic_DNA"/>
</dbReference>
<dbReference type="Proteomes" id="UP001447188">
    <property type="component" value="Unassembled WGS sequence"/>
</dbReference>
<evidence type="ECO:0000313" key="2">
    <source>
        <dbReference type="Proteomes" id="UP001447188"/>
    </source>
</evidence>
<dbReference type="PANTHER" id="PTHR36847:SF1">
    <property type="entry name" value="AMIDOLIGASE ENZYME"/>
    <property type="match status" value="1"/>
</dbReference>
<dbReference type="InterPro" id="IPR022025">
    <property type="entry name" value="Amidoligase_2"/>
</dbReference>
<gene>
    <name evidence="1" type="ORF">Q9L58_006755</name>
</gene>
<sequence>MSALGTSGTQDFAQSCFQKRRKFVLSSKPEAREHVGIKTGSLHLQQEIRCLPVVEEEITICAELQAILCGLRTGNELQHYSLVSTCLGSLAEQLGAIVFITGSSDQGYKNPSATERTIAFEVKDKHYILVERKEDRAVEIGTPVLRNGQWRWVIPKMFKALRSDFQLTFNGSTALHIHIGIGREYCLRDLKRIAKAIILFEEQMGTHHSGCRNPVSPTEWPYSYSYILPCRNGIPLRGLSETAMMRKIDEARYIPELIRIINYDYLVYAGELHRRYRYSFREVLRTNTIEFRQAIGTVDAGWTLDWICRIIKFVTSAITTPDAEFYSWADQGIQDPGIYHRFGVPSPPKTGFRLRVQIRAPRSLRAVRAMETSINRHIGKAPKKTAYVFKQVRAGKVGQGLYWFVYCWGKINGRLRSSRVLFPTVILVSRAGKQAALG</sequence>
<protein>
    <recommendedName>
        <fullName evidence="3">Amidoligase enzyme</fullName>
    </recommendedName>
</protein>
<organism evidence="1 2">
    <name type="scientific">Discina gigas</name>
    <dbReference type="NCBI Taxonomy" id="1032678"/>
    <lineage>
        <taxon>Eukaryota</taxon>
        <taxon>Fungi</taxon>
        <taxon>Dikarya</taxon>
        <taxon>Ascomycota</taxon>
        <taxon>Pezizomycotina</taxon>
        <taxon>Pezizomycetes</taxon>
        <taxon>Pezizales</taxon>
        <taxon>Discinaceae</taxon>
        <taxon>Discina</taxon>
    </lineage>
</organism>
<evidence type="ECO:0008006" key="3">
    <source>
        <dbReference type="Google" id="ProtNLM"/>
    </source>
</evidence>
<reference evidence="1 2" key="1">
    <citation type="submission" date="2024-02" db="EMBL/GenBank/DDBJ databases">
        <title>Discinaceae phylogenomics.</title>
        <authorList>
            <person name="Dirks A.C."/>
            <person name="James T.Y."/>
        </authorList>
    </citation>
    <scope>NUCLEOTIDE SEQUENCE [LARGE SCALE GENOMIC DNA]</scope>
    <source>
        <strain evidence="1 2">ACD0624</strain>
    </source>
</reference>
<comment type="caution">
    <text evidence="1">The sequence shown here is derived from an EMBL/GenBank/DDBJ whole genome shotgun (WGS) entry which is preliminary data.</text>
</comment>
<accession>A0ABR3GES5</accession>